<evidence type="ECO:0000256" key="4">
    <source>
        <dbReference type="ARBA" id="ARBA00023004"/>
    </source>
</evidence>
<keyword evidence="6" id="KW-1133">Transmembrane helix</keyword>
<dbReference type="GO" id="GO:0020037">
    <property type="term" value="F:heme binding"/>
    <property type="evidence" value="ECO:0007669"/>
    <property type="project" value="InterPro"/>
</dbReference>
<keyword evidence="5" id="KW-0349">Heme</keyword>
<comment type="similarity">
    <text evidence="2">Belongs to the cytochrome P450 family.</text>
</comment>
<dbReference type="GO" id="GO:0016705">
    <property type="term" value="F:oxidoreductase activity, acting on paired donors, with incorporation or reduction of molecular oxygen"/>
    <property type="evidence" value="ECO:0007669"/>
    <property type="project" value="InterPro"/>
</dbReference>
<evidence type="ECO:0000313" key="7">
    <source>
        <dbReference type="EMBL" id="KPI43112.1"/>
    </source>
</evidence>
<dbReference type="Gene3D" id="1.10.630.10">
    <property type="entry name" value="Cytochrome P450"/>
    <property type="match status" value="1"/>
</dbReference>
<dbReference type="PANTHER" id="PTHR24305">
    <property type="entry name" value="CYTOCHROME P450"/>
    <property type="match status" value="1"/>
</dbReference>
<dbReference type="InterPro" id="IPR001128">
    <property type="entry name" value="Cyt_P450"/>
</dbReference>
<comment type="cofactor">
    <cofactor evidence="1 5">
        <name>heme</name>
        <dbReference type="ChEBI" id="CHEBI:30413"/>
    </cofactor>
</comment>
<dbReference type="AlphaFoldDB" id="A0A0N1P282"/>
<dbReference type="EMBL" id="LFJN01000006">
    <property type="protein sequence ID" value="KPI43112.1"/>
    <property type="molecule type" value="Genomic_DNA"/>
</dbReference>
<dbReference type="VEuPathDB" id="FungiDB:AB675_1732"/>
<dbReference type="RefSeq" id="XP_018003075.1">
    <property type="nucleotide sequence ID" value="XM_018141644.1"/>
</dbReference>
<name>A0A0N1P282_9EURO</name>
<dbReference type="GO" id="GO:0032259">
    <property type="term" value="P:methylation"/>
    <property type="evidence" value="ECO:0007669"/>
    <property type="project" value="UniProtKB-KW"/>
</dbReference>
<evidence type="ECO:0000313" key="8">
    <source>
        <dbReference type="Proteomes" id="UP000038010"/>
    </source>
</evidence>
<evidence type="ECO:0000256" key="5">
    <source>
        <dbReference type="PIRSR" id="PIRSR602403-1"/>
    </source>
</evidence>
<protein>
    <submittedName>
        <fullName evidence="7">Pisatin demethylase</fullName>
    </submittedName>
</protein>
<keyword evidence="8" id="KW-1185">Reference proteome</keyword>
<evidence type="ECO:0000256" key="6">
    <source>
        <dbReference type="SAM" id="Phobius"/>
    </source>
</evidence>
<feature type="transmembrane region" description="Helical" evidence="6">
    <location>
        <begin position="12"/>
        <end position="33"/>
    </location>
</feature>
<keyword evidence="7" id="KW-0489">Methyltransferase</keyword>
<evidence type="ECO:0000256" key="2">
    <source>
        <dbReference type="ARBA" id="ARBA00010617"/>
    </source>
</evidence>
<proteinExistence type="inferred from homology"/>
<dbReference type="PANTHER" id="PTHR24305:SF168">
    <property type="entry name" value="P450, PUTATIVE (EUROFUNG)-RELATED"/>
    <property type="match status" value="1"/>
</dbReference>
<dbReference type="CDD" id="cd11060">
    <property type="entry name" value="CYP57A1-like"/>
    <property type="match status" value="1"/>
</dbReference>
<dbReference type="STRING" id="1664694.A0A0N1P282"/>
<keyword evidence="6" id="KW-0472">Membrane</keyword>
<keyword evidence="7" id="KW-0808">Transferase</keyword>
<comment type="caution">
    <text evidence="7">The sequence shown here is derived from an EMBL/GenBank/DDBJ whole genome shotgun (WGS) entry which is preliminary data.</text>
</comment>
<dbReference type="InterPro" id="IPR050121">
    <property type="entry name" value="Cytochrome_P450_monoxygenase"/>
</dbReference>
<dbReference type="InterPro" id="IPR002403">
    <property type="entry name" value="Cyt_P450_E_grp-IV"/>
</dbReference>
<gene>
    <name evidence="7" type="ORF">AB675_1732</name>
</gene>
<keyword evidence="3 5" id="KW-0479">Metal-binding</keyword>
<accession>A0A0N1P282</accession>
<dbReference type="GO" id="GO:0008168">
    <property type="term" value="F:methyltransferase activity"/>
    <property type="evidence" value="ECO:0007669"/>
    <property type="project" value="UniProtKB-KW"/>
</dbReference>
<sequence>MPQIADLLLSKVGAVCLLAVAFLYLLITTVISYRRLSHIPGPRFAAFSKLWFIWLTAQGDQYKTTTKLLHKYGSPVRIAPNMVIQDDPDFYRLYNTPRSNIGRGHWYAGMKFDPRLDNVLSEKDEKRHAQLRAKMMAGYSGKDVPDREANIDARIMDLVGLVRSYIARSAPIDMAEKLQFFTLDTLTDIAFGGPFGFITNDKDMYDYSATSAAFYPLMELGTVSRLVHSLLNSRLMQYLAGPKAGDKTGLGAIITIAAQRAAERFANPSIKKQDMLNSFIAHGLTQLECESESTVLILAGSDSTATTMRATLINLLTNPPVYAKLLSEITAGIEAGKISSPVITNAEAITLPYLQAVIREGLRIQSPLNGIANRELPPEGLKINGTFVPGGTEVALQAHSMMTNPRYFGPTSYEFIPERWLTPEEGGFSDAESIKRMDKVLELSFSSGRSSCLGKGIALMELNKLFVELLRRFDLSLVNAKKPIEVSYCSQLFIERGMWVRAVEREVK</sequence>
<dbReference type="GO" id="GO:0005506">
    <property type="term" value="F:iron ion binding"/>
    <property type="evidence" value="ECO:0007669"/>
    <property type="project" value="InterPro"/>
</dbReference>
<dbReference type="Pfam" id="PF00067">
    <property type="entry name" value="p450"/>
    <property type="match status" value="1"/>
</dbReference>
<dbReference type="PRINTS" id="PR00465">
    <property type="entry name" value="EP450IV"/>
</dbReference>
<dbReference type="SUPFAM" id="SSF48264">
    <property type="entry name" value="Cytochrome P450"/>
    <property type="match status" value="1"/>
</dbReference>
<dbReference type="PRINTS" id="PR00385">
    <property type="entry name" value="P450"/>
</dbReference>
<keyword evidence="4 5" id="KW-0408">Iron</keyword>
<organism evidence="7 8">
    <name type="scientific">Cyphellophora attinorum</name>
    <dbReference type="NCBI Taxonomy" id="1664694"/>
    <lineage>
        <taxon>Eukaryota</taxon>
        <taxon>Fungi</taxon>
        <taxon>Dikarya</taxon>
        <taxon>Ascomycota</taxon>
        <taxon>Pezizomycotina</taxon>
        <taxon>Eurotiomycetes</taxon>
        <taxon>Chaetothyriomycetidae</taxon>
        <taxon>Chaetothyriales</taxon>
        <taxon>Cyphellophoraceae</taxon>
        <taxon>Cyphellophora</taxon>
    </lineage>
</organism>
<evidence type="ECO:0000256" key="1">
    <source>
        <dbReference type="ARBA" id="ARBA00001971"/>
    </source>
</evidence>
<dbReference type="InterPro" id="IPR036396">
    <property type="entry name" value="Cyt_P450_sf"/>
</dbReference>
<dbReference type="OrthoDB" id="3934656at2759"/>
<reference evidence="7 8" key="1">
    <citation type="submission" date="2015-06" db="EMBL/GenBank/DDBJ databases">
        <title>Draft genome of the ant-associated black yeast Phialophora attae CBS 131958.</title>
        <authorList>
            <person name="Moreno L.F."/>
            <person name="Stielow B.J."/>
            <person name="de Hoog S."/>
            <person name="Vicente V.A."/>
            <person name="Weiss V.A."/>
            <person name="de Vries M."/>
            <person name="Cruz L.M."/>
            <person name="Souza E.M."/>
        </authorList>
    </citation>
    <scope>NUCLEOTIDE SEQUENCE [LARGE SCALE GENOMIC DNA]</scope>
    <source>
        <strain evidence="7 8">CBS 131958</strain>
    </source>
</reference>
<dbReference type="GeneID" id="28733524"/>
<evidence type="ECO:0000256" key="3">
    <source>
        <dbReference type="ARBA" id="ARBA00022723"/>
    </source>
</evidence>
<dbReference type="GO" id="GO:0004497">
    <property type="term" value="F:monooxygenase activity"/>
    <property type="evidence" value="ECO:0007669"/>
    <property type="project" value="InterPro"/>
</dbReference>
<dbReference type="Proteomes" id="UP000038010">
    <property type="component" value="Unassembled WGS sequence"/>
</dbReference>
<keyword evidence="6" id="KW-0812">Transmembrane</keyword>
<feature type="binding site" description="axial binding residue" evidence="5">
    <location>
        <position position="452"/>
    </location>
    <ligand>
        <name>heme</name>
        <dbReference type="ChEBI" id="CHEBI:30413"/>
    </ligand>
    <ligandPart>
        <name>Fe</name>
        <dbReference type="ChEBI" id="CHEBI:18248"/>
    </ligandPart>
</feature>